<comment type="catalytic activity">
    <reaction evidence="7 8">
        <text>a 6-O-methyl-2'-deoxyguanosine in DNA + L-cysteinyl-[protein] = S-methyl-L-cysteinyl-[protein] + a 2'-deoxyguanosine in DNA</text>
        <dbReference type="Rhea" id="RHEA:24000"/>
        <dbReference type="Rhea" id="RHEA-COMP:10131"/>
        <dbReference type="Rhea" id="RHEA-COMP:10132"/>
        <dbReference type="Rhea" id="RHEA-COMP:11367"/>
        <dbReference type="Rhea" id="RHEA-COMP:11368"/>
        <dbReference type="ChEBI" id="CHEBI:29950"/>
        <dbReference type="ChEBI" id="CHEBI:82612"/>
        <dbReference type="ChEBI" id="CHEBI:85445"/>
        <dbReference type="ChEBI" id="CHEBI:85448"/>
        <dbReference type="EC" id="2.1.1.63"/>
    </reaction>
</comment>
<dbReference type="PANTHER" id="PTHR10815:SF5">
    <property type="entry name" value="METHYLATED-DNA--PROTEIN-CYSTEINE METHYLTRANSFERASE"/>
    <property type="match status" value="1"/>
</dbReference>
<evidence type="ECO:0000256" key="5">
    <source>
        <dbReference type="ARBA" id="ARBA00022763"/>
    </source>
</evidence>
<protein>
    <recommendedName>
        <fullName evidence="8">Methylated-DNA--protein-cysteine methyltransferase</fullName>
        <ecNumber evidence="8">2.1.1.63</ecNumber>
    </recommendedName>
    <alternativeName>
        <fullName evidence="8">6-O-methylguanine-DNA methyltransferase</fullName>
        <shortName evidence="8">MGMT</shortName>
    </alternativeName>
    <alternativeName>
        <fullName evidence="8">O-6-methylguanine-DNA-alkyltransferase</fullName>
    </alternativeName>
</protein>
<dbReference type="RefSeq" id="WP_262461898.1">
    <property type="nucleotide sequence ID" value="NZ_ARXS01000026.1"/>
</dbReference>
<dbReference type="Gene3D" id="1.10.10.10">
    <property type="entry name" value="Winged helix-like DNA-binding domain superfamily/Winged helix DNA-binding domain"/>
    <property type="match status" value="1"/>
</dbReference>
<evidence type="ECO:0000259" key="10">
    <source>
        <dbReference type="Pfam" id="PF02870"/>
    </source>
</evidence>
<evidence type="ECO:0000256" key="2">
    <source>
        <dbReference type="ARBA" id="ARBA00022490"/>
    </source>
</evidence>
<feature type="domain" description="Methylguanine DNA methyltransferase ribonuclease-like" evidence="10">
    <location>
        <begin position="7"/>
        <end position="78"/>
    </location>
</feature>
<dbReference type="InterPro" id="IPR036631">
    <property type="entry name" value="MGMT_N_sf"/>
</dbReference>
<proteinExistence type="inferred from homology"/>
<dbReference type="CDD" id="cd06445">
    <property type="entry name" value="ATase"/>
    <property type="match status" value="1"/>
</dbReference>
<name>A0ABT2R336_9GAMM</name>
<dbReference type="PROSITE" id="PS00374">
    <property type="entry name" value="MGMT"/>
    <property type="match status" value="1"/>
</dbReference>
<dbReference type="InterPro" id="IPR008332">
    <property type="entry name" value="MethylG_MeTrfase_N"/>
</dbReference>
<comment type="subcellular location">
    <subcellularLocation>
        <location evidence="8">Cytoplasm</location>
    </subcellularLocation>
</comment>
<organism evidence="11 12">
    <name type="scientific">Alloalcanivorax balearicus MACL04</name>
    <dbReference type="NCBI Taxonomy" id="1177182"/>
    <lineage>
        <taxon>Bacteria</taxon>
        <taxon>Pseudomonadati</taxon>
        <taxon>Pseudomonadota</taxon>
        <taxon>Gammaproteobacteria</taxon>
        <taxon>Oceanospirillales</taxon>
        <taxon>Alcanivoracaceae</taxon>
        <taxon>Alloalcanivorax</taxon>
    </lineage>
</organism>
<dbReference type="Gene3D" id="3.30.160.70">
    <property type="entry name" value="Methylated DNA-protein cysteine methyltransferase domain"/>
    <property type="match status" value="1"/>
</dbReference>
<feature type="domain" description="Methylated-DNA-[protein]-cysteine S-methyltransferase DNA binding" evidence="9">
    <location>
        <begin position="83"/>
        <end position="161"/>
    </location>
</feature>
<accession>A0ABT2R336</accession>
<dbReference type="Pfam" id="PF02870">
    <property type="entry name" value="Methyltransf_1N"/>
    <property type="match status" value="1"/>
</dbReference>
<sequence>MTYRADVLATPLGPMIALVDEQGALVRLEFVDGQHHPASVHWRGLSYVQDAAAVRPVAEQLDAYFAEQLTDFDVPLAPLGNAFLQEVWRHLRRVPYGTTISYGELATRLPRPTSARAIGRANAVNPIAIIVPCHRVIGADGSLTGYAGGIERKQALLELERALPQRSLL</sequence>
<dbReference type="NCBIfam" id="TIGR00589">
    <property type="entry name" value="ogt"/>
    <property type="match status" value="1"/>
</dbReference>
<keyword evidence="3 8" id="KW-0489">Methyltransferase</keyword>
<dbReference type="EC" id="2.1.1.63" evidence="8"/>
<dbReference type="SUPFAM" id="SSF53155">
    <property type="entry name" value="Methylated DNA-protein cysteine methyltransferase domain"/>
    <property type="match status" value="1"/>
</dbReference>
<comment type="caution">
    <text evidence="11">The sequence shown here is derived from an EMBL/GenBank/DDBJ whole genome shotgun (WGS) entry which is preliminary data.</text>
</comment>
<evidence type="ECO:0000256" key="3">
    <source>
        <dbReference type="ARBA" id="ARBA00022603"/>
    </source>
</evidence>
<comment type="miscellaneous">
    <text evidence="8">This enzyme catalyzes only one turnover and therefore is not strictly catalytic. According to one definition, an enzyme is a biocatalyst that acts repeatedly and over many reaction cycles.</text>
</comment>
<dbReference type="InterPro" id="IPR014048">
    <property type="entry name" value="MethylDNA_cys_MeTrfase_DNA-bd"/>
</dbReference>
<keyword evidence="6 8" id="KW-0234">DNA repair</keyword>
<dbReference type="HAMAP" id="MF_00772">
    <property type="entry name" value="OGT"/>
    <property type="match status" value="1"/>
</dbReference>
<evidence type="ECO:0000256" key="7">
    <source>
        <dbReference type="ARBA" id="ARBA00049348"/>
    </source>
</evidence>
<reference evidence="11" key="1">
    <citation type="submission" date="2012-09" db="EMBL/GenBank/DDBJ databases">
        <title>Genome Sequence of alkane-degrading Bacterium Alcanivorax balearicus MACL04.</title>
        <authorList>
            <person name="Lai Q."/>
            <person name="Shao Z."/>
        </authorList>
    </citation>
    <scope>NUCLEOTIDE SEQUENCE</scope>
    <source>
        <strain evidence="11">MACL04</strain>
    </source>
</reference>
<keyword evidence="4 8" id="KW-0808">Transferase</keyword>
<dbReference type="PANTHER" id="PTHR10815">
    <property type="entry name" value="METHYLATED-DNA--PROTEIN-CYSTEINE METHYLTRANSFERASE"/>
    <property type="match status" value="1"/>
</dbReference>
<dbReference type="InterPro" id="IPR023546">
    <property type="entry name" value="MGMT"/>
</dbReference>
<feature type="active site" description="Nucleophile; methyl group acceptor" evidence="8">
    <location>
        <position position="133"/>
    </location>
</feature>
<evidence type="ECO:0000256" key="6">
    <source>
        <dbReference type="ARBA" id="ARBA00023204"/>
    </source>
</evidence>
<evidence type="ECO:0000256" key="8">
    <source>
        <dbReference type="HAMAP-Rule" id="MF_00772"/>
    </source>
</evidence>
<keyword evidence="12" id="KW-1185">Reference proteome</keyword>
<dbReference type="EMBL" id="ARXS01000026">
    <property type="protein sequence ID" value="MCU5784205.1"/>
    <property type="molecule type" value="Genomic_DNA"/>
</dbReference>
<dbReference type="InterPro" id="IPR001497">
    <property type="entry name" value="MethylDNA_cys_MeTrfase_AS"/>
</dbReference>
<gene>
    <name evidence="11" type="ORF">MA04_03505</name>
</gene>
<dbReference type="InterPro" id="IPR036388">
    <property type="entry name" value="WH-like_DNA-bd_sf"/>
</dbReference>
<comment type="catalytic activity">
    <reaction evidence="1 8">
        <text>a 4-O-methyl-thymidine in DNA + L-cysteinyl-[protein] = a thymidine in DNA + S-methyl-L-cysteinyl-[protein]</text>
        <dbReference type="Rhea" id="RHEA:53428"/>
        <dbReference type="Rhea" id="RHEA-COMP:10131"/>
        <dbReference type="Rhea" id="RHEA-COMP:10132"/>
        <dbReference type="Rhea" id="RHEA-COMP:13555"/>
        <dbReference type="Rhea" id="RHEA-COMP:13556"/>
        <dbReference type="ChEBI" id="CHEBI:29950"/>
        <dbReference type="ChEBI" id="CHEBI:82612"/>
        <dbReference type="ChEBI" id="CHEBI:137386"/>
        <dbReference type="ChEBI" id="CHEBI:137387"/>
        <dbReference type="EC" id="2.1.1.63"/>
    </reaction>
</comment>
<dbReference type="InterPro" id="IPR036217">
    <property type="entry name" value="MethylDNA_cys_MeTrfase_DNAb"/>
</dbReference>
<dbReference type="SUPFAM" id="SSF46767">
    <property type="entry name" value="Methylated DNA-protein cysteine methyltransferase, C-terminal domain"/>
    <property type="match status" value="1"/>
</dbReference>
<dbReference type="Proteomes" id="UP001064106">
    <property type="component" value="Unassembled WGS sequence"/>
</dbReference>
<evidence type="ECO:0000313" key="12">
    <source>
        <dbReference type="Proteomes" id="UP001064106"/>
    </source>
</evidence>
<comment type="function">
    <text evidence="8">Involved in the cellular defense against the biological effects of O6-methylguanine (O6-MeG) and O4-methylthymine (O4-MeT) in DNA. Repairs the methylated nucleobase in DNA by stoichiometrically transferring the methyl group to a cysteine residue in the enzyme. This is a suicide reaction: the enzyme is irreversibly inactivated.</text>
</comment>
<dbReference type="Pfam" id="PF01035">
    <property type="entry name" value="DNA_binding_1"/>
    <property type="match status" value="1"/>
</dbReference>
<keyword evidence="2 8" id="KW-0963">Cytoplasm</keyword>
<keyword evidence="5 8" id="KW-0227">DNA damage</keyword>
<evidence type="ECO:0000259" key="9">
    <source>
        <dbReference type="Pfam" id="PF01035"/>
    </source>
</evidence>
<evidence type="ECO:0000313" key="11">
    <source>
        <dbReference type="EMBL" id="MCU5784205.1"/>
    </source>
</evidence>
<comment type="similarity">
    <text evidence="8">Belongs to the MGMT family.</text>
</comment>
<evidence type="ECO:0000256" key="4">
    <source>
        <dbReference type="ARBA" id="ARBA00022679"/>
    </source>
</evidence>
<evidence type="ECO:0000256" key="1">
    <source>
        <dbReference type="ARBA" id="ARBA00001286"/>
    </source>
</evidence>